<dbReference type="PANTHER" id="PTHR31503:SF22">
    <property type="entry name" value="VACUOLAR CALCIUM ION TRANSPORTER"/>
    <property type="match status" value="1"/>
</dbReference>
<dbReference type="EMBL" id="CADCVP010000103">
    <property type="protein sequence ID" value="CAA9481829.1"/>
    <property type="molecule type" value="Genomic_DNA"/>
</dbReference>
<reference evidence="9" key="1">
    <citation type="submission" date="2020-02" db="EMBL/GenBank/DDBJ databases">
        <authorList>
            <person name="Meier V. D."/>
        </authorList>
    </citation>
    <scope>NUCLEOTIDE SEQUENCE</scope>
    <source>
        <strain evidence="9">AVDCRST_MAG69</strain>
    </source>
</reference>
<evidence type="ECO:0000256" key="1">
    <source>
        <dbReference type="ARBA" id="ARBA00004127"/>
    </source>
</evidence>
<dbReference type="GO" id="GO:0015369">
    <property type="term" value="F:calcium:proton antiporter activity"/>
    <property type="evidence" value="ECO:0007669"/>
    <property type="project" value="TreeGrafter"/>
</dbReference>
<dbReference type="GO" id="GO:0006874">
    <property type="term" value="P:intracellular calcium ion homeostasis"/>
    <property type="evidence" value="ECO:0007669"/>
    <property type="project" value="TreeGrafter"/>
</dbReference>
<feature type="transmembrane region" description="Helical" evidence="7">
    <location>
        <begin position="59"/>
        <end position="80"/>
    </location>
</feature>
<evidence type="ECO:0000256" key="5">
    <source>
        <dbReference type="ARBA" id="ARBA00023065"/>
    </source>
</evidence>
<name>A0A6J4RYK0_9ACTN</name>
<dbReference type="GO" id="GO:0012505">
    <property type="term" value="C:endomembrane system"/>
    <property type="evidence" value="ECO:0007669"/>
    <property type="project" value="UniProtKB-SubCell"/>
</dbReference>
<dbReference type="Gene3D" id="1.20.1420.30">
    <property type="entry name" value="NCX, central ion-binding region"/>
    <property type="match status" value="1"/>
</dbReference>
<dbReference type="GO" id="GO:0016020">
    <property type="term" value="C:membrane"/>
    <property type="evidence" value="ECO:0007669"/>
    <property type="project" value="InterPro"/>
</dbReference>
<feature type="transmembrane region" description="Helical" evidence="7">
    <location>
        <begin position="86"/>
        <end position="106"/>
    </location>
</feature>
<keyword evidence="4 7" id="KW-1133">Transmembrane helix</keyword>
<keyword evidence="3 7" id="KW-0812">Transmembrane</keyword>
<feature type="non-terminal residue" evidence="9">
    <location>
        <position position="1"/>
    </location>
</feature>
<evidence type="ECO:0000313" key="9">
    <source>
        <dbReference type="EMBL" id="CAA9481829.1"/>
    </source>
</evidence>
<organism evidence="9">
    <name type="scientific">uncultured Solirubrobacteraceae bacterium</name>
    <dbReference type="NCBI Taxonomy" id="1162706"/>
    <lineage>
        <taxon>Bacteria</taxon>
        <taxon>Bacillati</taxon>
        <taxon>Actinomycetota</taxon>
        <taxon>Thermoleophilia</taxon>
        <taxon>Solirubrobacterales</taxon>
        <taxon>Solirubrobacteraceae</taxon>
        <taxon>environmental samples</taxon>
    </lineage>
</organism>
<dbReference type="PANTHER" id="PTHR31503">
    <property type="entry name" value="VACUOLAR CALCIUM ION TRANSPORTER"/>
    <property type="match status" value="1"/>
</dbReference>
<feature type="domain" description="Sodium/calcium exchanger membrane region" evidence="8">
    <location>
        <begin position="1"/>
        <end position="105"/>
    </location>
</feature>
<evidence type="ECO:0000256" key="6">
    <source>
        <dbReference type="ARBA" id="ARBA00023136"/>
    </source>
</evidence>
<feature type="transmembrane region" description="Helical" evidence="7">
    <location>
        <begin position="29"/>
        <end position="52"/>
    </location>
</feature>
<proteinExistence type="predicted"/>
<evidence type="ECO:0000256" key="3">
    <source>
        <dbReference type="ARBA" id="ARBA00022692"/>
    </source>
</evidence>
<evidence type="ECO:0000256" key="2">
    <source>
        <dbReference type="ARBA" id="ARBA00022448"/>
    </source>
</evidence>
<keyword evidence="5" id="KW-0406">Ion transport</keyword>
<gene>
    <name evidence="9" type="ORF">AVDCRST_MAG69-820</name>
</gene>
<dbReference type="InterPro" id="IPR004837">
    <property type="entry name" value="NaCa_Exmemb"/>
</dbReference>
<sequence>VVAVVGNAAEHWVAILVAYKNKMDLAVNIAIGSSAQVALFVGPLLVILSFFFGPTPMPLVFNGLEIAGILLAVFIASYIAGSGESTWFEGLMLLAVYVVLGVTFFFT</sequence>
<evidence type="ECO:0000259" key="8">
    <source>
        <dbReference type="Pfam" id="PF01699"/>
    </source>
</evidence>
<dbReference type="Pfam" id="PF01699">
    <property type="entry name" value="Na_Ca_ex"/>
    <property type="match status" value="1"/>
</dbReference>
<dbReference type="InterPro" id="IPR004713">
    <property type="entry name" value="CaH_exchang"/>
</dbReference>
<keyword evidence="6 7" id="KW-0472">Membrane</keyword>
<evidence type="ECO:0000256" key="4">
    <source>
        <dbReference type="ARBA" id="ARBA00022989"/>
    </source>
</evidence>
<comment type="subcellular location">
    <subcellularLocation>
        <location evidence="1">Endomembrane system</location>
        <topology evidence="1">Multi-pass membrane protein</topology>
    </subcellularLocation>
</comment>
<dbReference type="AlphaFoldDB" id="A0A6J4RYK0"/>
<accession>A0A6J4RYK0</accession>
<evidence type="ECO:0000256" key="7">
    <source>
        <dbReference type="SAM" id="Phobius"/>
    </source>
</evidence>
<protein>
    <submittedName>
        <fullName evidence="9">Calcium/proton antiporter</fullName>
    </submittedName>
</protein>
<keyword evidence="2" id="KW-0813">Transport</keyword>
<dbReference type="InterPro" id="IPR044880">
    <property type="entry name" value="NCX_ion-bd_dom_sf"/>
</dbReference>